<gene>
    <name evidence="14" type="ORF">SMRZ_LOCUS4314</name>
</gene>
<evidence type="ECO:0000313" key="14">
    <source>
        <dbReference type="EMBL" id="VDO61020.1"/>
    </source>
</evidence>
<dbReference type="GO" id="GO:0042555">
    <property type="term" value="C:MCM complex"/>
    <property type="evidence" value="ECO:0007669"/>
    <property type="project" value="UniProtKB-UniRule"/>
</dbReference>
<organism evidence="14 15">
    <name type="scientific">Schistosoma margrebowiei</name>
    <dbReference type="NCBI Taxonomy" id="48269"/>
    <lineage>
        <taxon>Eukaryota</taxon>
        <taxon>Metazoa</taxon>
        <taxon>Spiralia</taxon>
        <taxon>Lophotrochozoa</taxon>
        <taxon>Platyhelminthes</taxon>
        <taxon>Trematoda</taxon>
        <taxon>Digenea</taxon>
        <taxon>Strigeidida</taxon>
        <taxon>Schistosomatoidea</taxon>
        <taxon>Schistosomatidae</taxon>
        <taxon>Schistosoma</taxon>
    </lineage>
</organism>
<dbReference type="GO" id="GO:0005524">
    <property type="term" value="F:ATP binding"/>
    <property type="evidence" value="ECO:0007669"/>
    <property type="project" value="UniProtKB-UniRule"/>
</dbReference>
<evidence type="ECO:0000256" key="9">
    <source>
        <dbReference type="ARBA" id="ARBA00023242"/>
    </source>
</evidence>
<dbReference type="GO" id="GO:0017116">
    <property type="term" value="F:single-stranded DNA helicase activity"/>
    <property type="evidence" value="ECO:0007669"/>
    <property type="project" value="TreeGrafter"/>
</dbReference>
<feature type="compositionally biased region" description="Basic residues" evidence="12">
    <location>
        <begin position="40"/>
        <end position="49"/>
    </location>
</feature>
<dbReference type="SUPFAM" id="SSF52540">
    <property type="entry name" value="P-loop containing nucleoside triphosphate hydrolases"/>
    <property type="match status" value="1"/>
</dbReference>
<dbReference type="Pfam" id="PF17855">
    <property type="entry name" value="MCM_lid"/>
    <property type="match status" value="1"/>
</dbReference>
<dbReference type="Pfam" id="PF17207">
    <property type="entry name" value="MCM_OB"/>
    <property type="match status" value="1"/>
</dbReference>
<dbReference type="InterPro" id="IPR033762">
    <property type="entry name" value="MCM_OB"/>
</dbReference>
<evidence type="ECO:0000256" key="8">
    <source>
        <dbReference type="ARBA" id="ARBA00023125"/>
    </source>
</evidence>
<keyword evidence="3 11" id="KW-0235">DNA replication</keyword>
<evidence type="ECO:0000256" key="11">
    <source>
        <dbReference type="RuleBase" id="RU368062"/>
    </source>
</evidence>
<dbReference type="GO" id="GO:0000727">
    <property type="term" value="P:double-strand break repair via break-induced replication"/>
    <property type="evidence" value="ECO:0007669"/>
    <property type="project" value="TreeGrafter"/>
</dbReference>
<dbReference type="FunFam" id="2.20.28.10:FF:000003">
    <property type="entry name" value="DNA helicase"/>
    <property type="match status" value="1"/>
</dbReference>
<dbReference type="EMBL" id="UZAI01001357">
    <property type="protein sequence ID" value="VDO61020.1"/>
    <property type="molecule type" value="Genomic_DNA"/>
</dbReference>
<keyword evidence="15" id="KW-1185">Reference proteome</keyword>
<dbReference type="PROSITE" id="PS00847">
    <property type="entry name" value="MCM_1"/>
    <property type="match status" value="1"/>
</dbReference>
<comment type="function">
    <text evidence="11">Acts as component of the MCM2-7 complex (MCM complex) which is the replicative helicase essential for 'once per cell cycle' DNA replication initiation and elongation in eukaryotic cells. The active ATPase sites in the MCM2-7 ring are formed through the interaction surfaces of two neighboring subunits such that a critical structure of a conserved arginine finger motif is provided in trans relative to the ATP-binding site of the Walker A box of the adjacent subunit. The six ATPase active sites, however, are likely to contribute differentially to the complex helicase activity.</text>
</comment>
<dbReference type="Gene3D" id="2.40.50.140">
    <property type="entry name" value="Nucleic acid-binding proteins"/>
    <property type="match status" value="1"/>
</dbReference>
<dbReference type="PROSITE" id="PS50051">
    <property type="entry name" value="MCM_2"/>
    <property type="match status" value="1"/>
</dbReference>
<evidence type="ECO:0000313" key="15">
    <source>
        <dbReference type="Proteomes" id="UP000277204"/>
    </source>
</evidence>
<dbReference type="AlphaFoldDB" id="A0A183LKI9"/>
<comment type="similarity">
    <text evidence="2 10">Belongs to the MCM family.</text>
</comment>
<evidence type="ECO:0000256" key="7">
    <source>
        <dbReference type="ARBA" id="ARBA00022840"/>
    </source>
</evidence>
<dbReference type="STRING" id="48269.A0A183LKI9"/>
<sequence length="924" mass="103240">MSSLSSRSSRRRDATNDEQLSGDLLSAGTTFERTGESSRTRGRTRRNRSGHTEPTSNAEPTSGLRTSEVEPGSPLSYSDMSSVATGVEDVLSSVRPGVNDELAVRAVLSQSGPLVPATGVPGTTDGSTASGPQARNISTVIWGTDVNIAQVMSRFKHFLLTYIPPDLTGQPNLTTGQPIDPQRPLYLQRMEDLAISGSTALDIDCEHLRSARPDLYTQLVTFPKEVIPACDAAAHALFLDRFREVQLERSIQIRPFNCARSRDLRSLDPDDLDQLVTVSGLVIRLSPLIPEMMRAEFKCAICGAMTSVPCERGRIAEPEACIRCHSAHTAQLQHNRCLFVDKQMIKLQESPENMPASQTPHTVLMYAHEELVDKIQPGDRVIVTGIYRAIPLRMSNRQRTLKAVYKTYIDVLHFLREGDDRVQNDGLATDENTSSEEAHILRQFTEERIEEFHTLARHWGPCAPLVWNQSFPTLLGGPSISTNPVKAPDVHFPSTQFREQHPRHEKALFGGTRKDFSAKGRGDFRSEINILLCGDPGTSKSQLLQYVYRLTPRGQYTSGKGSSAVGLTAYITKDAETRQLTLQTGALVLADNGICCIDEFDKMSDSTRSVLHEVMEQQTLSIAKAGILCQLHARTSILAAANPIGSKWDPSKTIIDNIQLPHTLLSRFDLIFLILDPQDEVYDTRLARHLVGLYYRGTTPSQIDSSQDIPTNNNNNTRGTRRPRPGAVLLDMDSQTDDDPSFVNGKLLKDYIAYAKMKYFPKLTEEAGEYLVREYVEMRKLGSGRGQISAYPRQLESLVRLAEAHARLRLSNHVTADDCREARRLQREALKQAAIDPLTGTIDINILTTGISSSVRKRREEMAMAIWSLLEERPRVLTFVYSRVLEDLRARSERMITRENFEDGLNFLKNTNKIDWAGNTIRKR</sequence>
<dbReference type="PRINTS" id="PR01660">
    <property type="entry name" value="MCMPROTEIN4"/>
</dbReference>
<dbReference type="GO" id="GO:0016787">
    <property type="term" value="F:hydrolase activity"/>
    <property type="evidence" value="ECO:0007669"/>
    <property type="project" value="UniProtKB-KW"/>
</dbReference>
<evidence type="ECO:0000256" key="10">
    <source>
        <dbReference type="RuleBase" id="RU004070"/>
    </source>
</evidence>
<keyword evidence="6 11" id="KW-0347">Helicase</keyword>
<evidence type="ECO:0000256" key="1">
    <source>
        <dbReference type="ARBA" id="ARBA00004123"/>
    </source>
</evidence>
<dbReference type="Pfam" id="PF14551">
    <property type="entry name" value="MCM_N"/>
    <property type="match status" value="1"/>
</dbReference>
<dbReference type="InterPro" id="IPR027925">
    <property type="entry name" value="MCM_N"/>
</dbReference>
<feature type="compositionally biased region" description="Polar residues" evidence="12">
    <location>
        <begin position="52"/>
        <end position="65"/>
    </location>
</feature>
<dbReference type="PANTHER" id="PTHR11630:SF66">
    <property type="entry name" value="DNA REPLICATION LICENSING FACTOR MCM4"/>
    <property type="match status" value="1"/>
</dbReference>
<keyword evidence="8 10" id="KW-0238">DNA-binding</keyword>
<dbReference type="GO" id="GO:0006271">
    <property type="term" value="P:DNA strand elongation involved in DNA replication"/>
    <property type="evidence" value="ECO:0007669"/>
    <property type="project" value="TreeGrafter"/>
</dbReference>
<accession>A0A183LKI9</accession>
<proteinExistence type="inferred from homology"/>
<dbReference type="Proteomes" id="UP000277204">
    <property type="component" value="Unassembled WGS sequence"/>
</dbReference>
<evidence type="ECO:0000259" key="13">
    <source>
        <dbReference type="PROSITE" id="PS50051"/>
    </source>
</evidence>
<dbReference type="SMART" id="SM00382">
    <property type="entry name" value="AAA"/>
    <property type="match status" value="1"/>
</dbReference>
<dbReference type="InterPro" id="IPR003593">
    <property type="entry name" value="AAA+_ATPase"/>
</dbReference>
<name>A0A183LKI9_9TREM</name>
<reference evidence="14 15" key="1">
    <citation type="submission" date="2018-11" db="EMBL/GenBank/DDBJ databases">
        <authorList>
            <consortium name="Pathogen Informatics"/>
        </authorList>
    </citation>
    <scope>NUCLEOTIDE SEQUENCE [LARGE SCALE GENOMIC DNA]</scope>
    <source>
        <strain evidence="14 15">Zambia</strain>
    </source>
</reference>
<evidence type="ECO:0000256" key="3">
    <source>
        <dbReference type="ARBA" id="ARBA00022705"/>
    </source>
</evidence>
<dbReference type="PRINTS" id="PR01657">
    <property type="entry name" value="MCMFAMILY"/>
</dbReference>
<dbReference type="Gene3D" id="2.20.28.10">
    <property type="match status" value="1"/>
</dbReference>
<dbReference type="Gene3D" id="3.40.50.300">
    <property type="entry name" value="P-loop containing nucleotide triphosphate hydrolases"/>
    <property type="match status" value="1"/>
</dbReference>
<dbReference type="SMART" id="SM00350">
    <property type="entry name" value="MCM"/>
    <property type="match status" value="1"/>
</dbReference>
<dbReference type="InterPro" id="IPR018525">
    <property type="entry name" value="MCM_CS"/>
</dbReference>
<evidence type="ECO:0000256" key="2">
    <source>
        <dbReference type="ARBA" id="ARBA00008010"/>
    </source>
</evidence>
<feature type="region of interest" description="Disordered" evidence="12">
    <location>
        <begin position="702"/>
        <end position="735"/>
    </location>
</feature>
<dbReference type="InterPro" id="IPR027417">
    <property type="entry name" value="P-loop_NTPase"/>
</dbReference>
<evidence type="ECO:0000256" key="4">
    <source>
        <dbReference type="ARBA" id="ARBA00022741"/>
    </source>
</evidence>
<feature type="region of interest" description="Disordered" evidence="12">
    <location>
        <begin position="1"/>
        <end position="80"/>
    </location>
</feature>
<dbReference type="EC" id="3.6.4.12" evidence="11"/>
<dbReference type="InterPro" id="IPR041562">
    <property type="entry name" value="MCM_lid"/>
</dbReference>
<dbReference type="GO" id="GO:1902975">
    <property type="term" value="P:mitotic DNA replication initiation"/>
    <property type="evidence" value="ECO:0007669"/>
    <property type="project" value="TreeGrafter"/>
</dbReference>
<keyword evidence="5 11" id="KW-0378">Hydrolase</keyword>
<dbReference type="InterPro" id="IPR012340">
    <property type="entry name" value="NA-bd_OB-fold"/>
</dbReference>
<comment type="catalytic activity">
    <reaction evidence="11">
        <text>ATP + H2O = ADP + phosphate + H(+)</text>
        <dbReference type="Rhea" id="RHEA:13065"/>
        <dbReference type="ChEBI" id="CHEBI:15377"/>
        <dbReference type="ChEBI" id="CHEBI:15378"/>
        <dbReference type="ChEBI" id="CHEBI:30616"/>
        <dbReference type="ChEBI" id="CHEBI:43474"/>
        <dbReference type="ChEBI" id="CHEBI:456216"/>
        <dbReference type="EC" id="3.6.4.12"/>
    </reaction>
</comment>
<dbReference type="Pfam" id="PF00493">
    <property type="entry name" value="MCM"/>
    <property type="match status" value="1"/>
</dbReference>
<dbReference type="InterPro" id="IPR031327">
    <property type="entry name" value="MCM"/>
</dbReference>
<evidence type="ECO:0000256" key="5">
    <source>
        <dbReference type="ARBA" id="ARBA00022801"/>
    </source>
</evidence>
<dbReference type="InterPro" id="IPR008047">
    <property type="entry name" value="MCM_4"/>
</dbReference>
<dbReference type="Gene3D" id="3.30.1640.10">
    <property type="entry name" value="mini-chromosome maintenance (MCM) complex, chain A, domain 1"/>
    <property type="match status" value="1"/>
</dbReference>
<comment type="subunit">
    <text evidence="11">Component of the MCM2-7 complex.</text>
</comment>
<dbReference type="GO" id="GO:0005634">
    <property type="term" value="C:nucleus"/>
    <property type="evidence" value="ECO:0007669"/>
    <property type="project" value="UniProtKB-SubCell"/>
</dbReference>
<feature type="domain" description="MCM C-terminal AAA(+) ATPase" evidence="13">
    <location>
        <begin position="508"/>
        <end position="690"/>
    </location>
</feature>
<dbReference type="InterPro" id="IPR001208">
    <property type="entry name" value="MCM_dom"/>
</dbReference>
<dbReference type="SUPFAM" id="SSF50249">
    <property type="entry name" value="Nucleic acid-binding proteins"/>
    <property type="match status" value="1"/>
</dbReference>
<comment type="subcellular location">
    <subcellularLocation>
        <location evidence="1">Nucleus</location>
    </subcellularLocation>
</comment>
<evidence type="ECO:0000256" key="12">
    <source>
        <dbReference type="SAM" id="MobiDB-lite"/>
    </source>
</evidence>
<protein>
    <recommendedName>
        <fullName evidence="11">DNA replication licensing factor MCM4</fullName>
        <ecNumber evidence="11">3.6.4.12</ecNumber>
    </recommendedName>
</protein>
<keyword evidence="4 10" id="KW-0547">Nucleotide-binding</keyword>
<keyword evidence="7 10" id="KW-0067">ATP-binding</keyword>
<keyword evidence="9 11" id="KW-0539">Nucleus</keyword>
<dbReference type="GO" id="GO:0003697">
    <property type="term" value="F:single-stranded DNA binding"/>
    <property type="evidence" value="ECO:0007669"/>
    <property type="project" value="TreeGrafter"/>
</dbReference>
<evidence type="ECO:0000256" key="6">
    <source>
        <dbReference type="ARBA" id="ARBA00022806"/>
    </source>
</evidence>
<dbReference type="PANTHER" id="PTHR11630">
    <property type="entry name" value="DNA REPLICATION LICENSING FACTOR MCM FAMILY MEMBER"/>
    <property type="match status" value="1"/>
</dbReference>